<protein>
    <submittedName>
        <fullName evidence="2">Uncharacterized protein</fullName>
    </submittedName>
</protein>
<dbReference type="Proteomes" id="UP000634136">
    <property type="component" value="Unassembled WGS sequence"/>
</dbReference>
<feature type="region of interest" description="Disordered" evidence="1">
    <location>
        <begin position="1"/>
        <end position="57"/>
    </location>
</feature>
<accession>A0A834SSG0</accession>
<gene>
    <name evidence="2" type="ORF">G2W53_035539</name>
</gene>
<dbReference type="EMBL" id="JAAIUW010000011">
    <property type="protein sequence ID" value="KAF7808796.1"/>
    <property type="molecule type" value="Genomic_DNA"/>
</dbReference>
<proteinExistence type="predicted"/>
<name>A0A834SSG0_9FABA</name>
<sequence length="57" mass="5602">MDKKSGGVTGKLPEGGSSAIGGGNPGKVNTGGCSGPSGPVEEDLMPEKNFLVEAAER</sequence>
<keyword evidence="3" id="KW-1185">Reference proteome</keyword>
<evidence type="ECO:0000256" key="1">
    <source>
        <dbReference type="SAM" id="MobiDB-lite"/>
    </source>
</evidence>
<comment type="caution">
    <text evidence="2">The sequence shown here is derived from an EMBL/GenBank/DDBJ whole genome shotgun (WGS) entry which is preliminary data.</text>
</comment>
<dbReference type="AlphaFoldDB" id="A0A834SSG0"/>
<evidence type="ECO:0000313" key="3">
    <source>
        <dbReference type="Proteomes" id="UP000634136"/>
    </source>
</evidence>
<organism evidence="2 3">
    <name type="scientific">Senna tora</name>
    <dbReference type="NCBI Taxonomy" id="362788"/>
    <lineage>
        <taxon>Eukaryota</taxon>
        <taxon>Viridiplantae</taxon>
        <taxon>Streptophyta</taxon>
        <taxon>Embryophyta</taxon>
        <taxon>Tracheophyta</taxon>
        <taxon>Spermatophyta</taxon>
        <taxon>Magnoliopsida</taxon>
        <taxon>eudicotyledons</taxon>
        <taxon>Gunneridae</taxon>
        <taxon>Pentapetalae</taxon>
        <taxon>rosids</taxon>
        <taxon>fabids</taxon>
        <taxon>Fabales</taxon>
        <taxon>Fabaceae</taxon>
        <taxon>Caesalpinioideae</taxon>
        <taxon>Cassia clade</taxon>
        <taxon>Senna</taxon>
    </lineage>
</organism>
<evidence type="ECO:0000313" key="2">
    <source>
        <dbReference type="EMBL" id="KAF7808796.1"/>
    </source>
</evidence>
<reference evidence="2" key="1">
    <citation type="submission" date="2020-09" db="EMBL/GenBank/DDBJ databases">
        <title>Genome-Enabled Discovery of Anthraquinone Biosynthesis in Senna tora.</title>
        <authorList>
            <person name="Kang S.-H."/>
            <person name="Pandey R.P."/>
            <person name="Lee C.-M."/>
            <person name="Sim J.-S."/>
            <person name="Jeong J.-T."/>
            <person name="Choi B.-S."/>
            <person name="Jung M."/>
            <person name="Ginzburg D."/>
            <person name="Zhao K."/>
            <person name="Won S.Y."/>
            <person name="Oh T.-J."/>
            <person name="Yu Y."/>
            <person name="Kim N.-H."/>
            <person name="Lee O.R."/>
            <person name="Lee T.-H."/>
            <person name="Bashyal P."/>
            <person name="Kim T.-S."/>
            <person name="Lee W.-H."/>
            <person name="Kawkins C."/>
            <person name="Kim C.-K."/>
            <person name="Kim J.S."/>
            <person name="Ahn B.O."/>
            <person name="Rhee S.Y."/>
            <person name="Sohng J.K."/>
        </authorList>
    </citation>
    <scope>NUCLEOTIDE SEQUENCE</scope>
    <source>
        <tissue evidence="2">Leaf</tissue>
    </source>
</reference>